<dbReference type="GO" id="GO:0005975">
    <property type="term" value="P:carbohydrate metabolic process"/>
    <property type="evidence" value="ECO:0007669"/>
    <property type="project" value="InterPro"/>
</dbReference>
<dbReference type="STRING" id="1797716.A3D07_01460"/>
<evidence type="ECO:0000259" key="2">
    <source>
        <dbReference type="PROSITE" id="PS51910"/>
    </source>
</evidence>
<dbReference type="EMBL" id="MFBF01000015">
    <property type="protein sequence ID" value="OGD91600.1"/>
    <property type="molecule type" value="Genomic_DNA"/>
</dbReference>
<dbReference type="InterPro" id="IPR001223">
    <property type="entry name" value="Glyco_hydro18_cat"/>
</dbReference>
<feature type="domain" description="GH18" evidence="2">
    <location>
        <begin position="47"/>
        <end position="369"/>
    </location>
</feature>
<organism evidence="3 4">
    <name type="scientific">Candidatus Curtissbacteria bacterium RIFCSPHIGHO2_02_FULL_42_15</name>
    <dbReference type="NCBI Taxonomy" id="1797716"/>
    <lineage>
        <taxon>Bacteria</taxon>
        <taxon>Candidatus Curtissiibacteriota</taxon>
    </lineage>
</organism>
<dbReference type="PANTHER" id="PTHR46066">
    <property type="entry name" value="CHITINASE DOMAIN-CONTAINING PROTEIN 1 FAMILY MEMBER"/>
    <property type="match status" value="1"/>
</dbReference>
<dbReference type="PROSITE" id="PS51910">
    <property type="entry name" value="GH18_2"/>
    <property type="match status" value="1"/>
</dbReference>
<evidence type="ECO:0000313" key="3">
    <source>
        <dbReference type="EMBL" id="OGD91600.1"/>
    </source>
</evidence>
<accession>A0A1F5GIA6</accession>
<dbReference type="SUPFAM" id="SSF51445">
    <property type="entry name" value="(Trans)glycosidases"/>
    <property type="match status" value="1"/>
</dbReference>
<dbReference type="GO" id="GO:0008061">
    <property type="term" value="F:chitin binding"/>
    <property type="evidence" value="ECO:0007669"/>
    <property type="project" value="InterPro"/>
</dbReference>
<feature type="chain" id="PRO_5009518730" description="GH18 domain-containing protein" evidence="1">
    <location>
        <begin position="21"/>
        <end position="369"/>
    </location>
</feature>
<gene>
    <name evidence="3" type="ORF">A3D07_01460</name>
</gene>
<dbReference type="Gene3D" id="3.10.50.10">
    <property type="match status" value="1"/>
</dbReference>
<dbReference type="Pfam" id="PF00704">
    <property type="entry name" value="Glyco_hydro_18"/>
    <property type="match status" value="1"/>
</dbReference>
<evidence type="ECO:0000313" key="4">
    <source>
        <dbReference type="Proteomes" id="UP000177124"/>
    </source>
</evidence>
<dbReference type="SMART" id="SM00636">
    <property type="entry name" value="Glyco_18"/>
    <property type="match status" value="1"/>
</dbReference>
<dbReference type="InterPro" id="IPR011583">
    <property type="entry name" value="Chitinase_II/V-like_cat"/>
</dbReference>
<protein>
    <recommendedName>
        <fullName evidence="2">GH18 domain-containing protein</fullName>
    </recommendedName>
</protein>
<reference evidence="3 4" key="1">
    <citation type="journal article" date="2016" name="Nat. Commun.">
        <title>Thousands of microbial genomes shed light on interconnected biogeochemical processes in an aquifer system.</title>
        <authorList>
            <person name="Anantharaman K."/>
            <person name="Brown C.T."/>
            <person name="Hug L.A."/>
            <person name="Sharon I."/>
            <person name="Castelle C.J."/>
            <person name="Probst A.J."/>
            <person name="Thomas B.C."/>
            <person name="Singh A."/>
            <person name="Wilkins M.J."/>
            <person name="Karaoz U."/>
            <person name="Brodie E.L."/>
            <person name="Williams K.H."/>
            <person name="Hubbard S.S."/>
            <person name="Banfield J.F."/>
        </authorList>
    </citation>
    <scope>NUCLEOTIDE SEQUENCE [LARGE SCALE GENOMIC DNA]</scope>
</reference>
<dbReference type="Gene3D" id="3.20.20.80">
    <property type="entry name" value="Glycosidases"/>
    <property type="match status" value="1"/>
</dbReference>
<name>A0A1F5GIA6_9BACT</name>
<dbReference type="InterPro" id="IPR029070">
    <property type="entry name" value="Chitinase_insertion_sf"/>
</dbReference>
<dbReference type="InterPro" id="IPR017853">
    <property type="entry name" value="GH"/>
</dbReference>
<keyword evidence="1" id="KW-0732">Signal</keyword>
<evidence type="ECO:0000256" key="1">
    <source>
        <dbReference type="SAM" id="SignalP"/>
    </source>
</evidence>
<proteinExistence type="predicted"/>
<dbReference type="Proteomes" id="UP000177124">
    <property type="component" value="Unassembled WGS sequence"/>
</dbReference>
<dbReference type="PANTHER" id="PTHR46066:SF2">
    <property type="entry name" value="CHITINASE DOMAIN-CONTAINING PROTEIN 1"/>
    <property type="match status" value="1"/>
</dbReference>
<feature type="signal peptide" evidence="1">
    <location>
        <begin position="1"/>
        <end position="20"/>
    </location>
</feature>
<sequence>MVKRIFLWIFLAAAAILASAIFFTENNIPDTLVPKEEYKRTKPLMIRGSIPYWEQEKAYLSFSQNAARFDYISLYWYYLEKDGQVKKYRGAKEDLNIMKLAHDNNVKAGAIVTNLLDDEDLGWNSARVETWIKNDEVIEAHAEAIVEKIKSTGFDGVILDYELVDKSQKDNFSKFVKELSLQMHQENKFVTMALHPKTGQNKKGEAIGQFQDWKEISKYADQLSIMGYSEHGDEDEAGPIASVGWVESIINYALSLDIPPEKLFLGIPLYGYRWQIGSDENTEGLTFTQIQKIIAANQIEVQWDESAKSPYFEYDKGGNTYVVWFENSQSVFEKMSLADKKGLGGVNFWRLGDEDPEIWVKVQEIKAKN</sequence>
<dbReference type="AlphaFoldDB" id="A0A1F5GIA6"/>
<comment type="caution">
    <text evidence="3">The sequence shown here is derived from an EMBL/GenBank/DDBJ whole genome shotgun (WGS) entry which is preliminary data.</text>
</comment>